<evidence type="ECO:0000313" key="7">
    <source>
        <dbReference type="EMBL" id="MFC0626558.1"/>
    </source>
</evidence>
<feature type="domain" description="DUF1707" evidence="6">
    <location>
        <begin position="8"/>
        <end position="57"/>
    </location>
</feature>
<organism evidence="7 8">
    <name type="scientific">Kribbella deserti</name>
    <dbReference type="NCBI Taxonomy" id="1926257"/>
    <lineage>
        <taxon>Bacteria</taxon>
        <taxon>Bacillati</taxon>
        <taxon>Actinomycetota</taxon>
        <taxon>Actinomycetes</taxon>
        <taxon>Propionibacteriales</taxon>
        <taxon>Kribbellaceae</taxon>
        <taxon>Kribbella</taxon>
    </lineage>
</organism>
<name>A0ABV6QPL5_9ACTN</name>
<proteinExistence type="predicted"/>
<feature type="transmembrane region" description="Helical" evidence="5">
    <location>
        <begin position="123"/>
        <end position="144"/>
    </location>
</feature>
<dbReference type="Pfam" id="PF08044">
    <property type="entry name" value="DUF1707"/>
    <property type="match status" value="1"/>
</dbReference>
<evidence type="ECO:0000256" key="5">
    <source>
        <dbReference type="SAM" id="Phobius"/>
    </source>
</evidence>
<keyword evidence="2 5" id="KW-0812">Transmembrane</keyword>
<comment type="caution">
    <text evidence="7">The sequence shown here is derived from an EMBL/GenBank/DDBJ whole genome shotgun (WGS) entry which is preliminary data.</text>
</comment>
<protein>
    <submittedName>
        <fullName evidence="7">DUF1707 and DUF4870 domain-containing protein</fullName>
    </submittedName>
</protein>
<feature type="transmembrane region" description="Helical" evidence="5">
    <location>
        <begin position="92"/>
        <end position="111"/>
    </location>
</feature>
<evidence type="ECO:0000256" key="4">
    <source>
        <dbReference type="ARBA" id="ARBA00023136"/>
    </source>
</evidence>
<evidence type="ECO:0000313" key="8">
    <source>
        <dbReference type="Proteomes" id="UP001589890"/>
    </source>
</evidence>
<dbReference type="Pfam" id="PF09685">
    <property type="entry name" value="MamF_MmsF"/>
    <property type="match status" value="1"/>
</dbReference>
<accession>A0ABV6QPL5</accession>
<dbReference type="InterPro" id="IPR012551">
    <property type="entry name" value="DUF1707_SHOCT-like"/>
</dbReference>
<evidence type="ECO:0000256" key="3">
    <source>
        <dbReference type="ARBA" id="ARBA00022989"/>
    </source>
</evidence>
<reference evidence="7 8" key="1">
    <citation type="submission" date="2024-09" db="EMBL/GenBank/DDBJ databases">
        <authorList>
            <person name="Sun Q."/>
            <person name="Mori K."/>
        </authorList>
    </citation>
    <scope>NUCLEOTIDE SEQUENCE [LARGE SCALE GENOMIC DNA]</scope>
    <source>
        <strain evidence="7 8">CGMCC 1.15906</strain>
    </source>
</reference>
<evidence type="ECO:0000256" key="1">
    <source>
        <dbReference type="ARBA" id="ARBA00004141"/>
    </source>
</evidence>
<gene>
    <name evidence="7" type="ORF">ACFFGN_20940</name>
</gene>
<comment type="subcellular location">
    <subcellularLocation>
        <location evidence="1">Membrane</location>
        <topology evidence="1">Multi-pass membrane protein</topology>
    </subcellularLocation>
</comment>
<keyword evidence="8" id="KW-1185">Reference proteome</keyword>
<feature type="transmembrane region" description="Helical" evidence="5">
    <location>
        <begin position="150"/>
        <end position="176"/>
    </location>
</feature>
<sequence>MSTSDLLVTPEQRDRGVEILQEMYADGRLGRMEFEERLDQALRARTRADLNASFTGLVSHPVPTFAPAAFTRPTKVQRYDGDGRGVGTLTHWLGFPTSFVGPAVVAMTAGSRNPAVRRHAVEAVNFQLTAALMFAGLGVLTGITDGFTAFLFPVLGLLWAVLTGVGGLATALGGNFRYPATLRLIR</sequence>
<keyword evidence="4 5" id="KW-0472">Membrane</keyword>
<keyword evidence="3 5" id="KW-1133">Transmembrane helix</keyword>
<dbReference type="RefSeq" id="WP_380050300.1">
    <property type="nucleotide sequence ID" value="NZ_JBHLTC010000028.1"/>
</dbReference>
<dbReference type="InterPro" id="IPR019109">
    <property type="entry name" value="MamF_MmsF"/>
</dbReference>
<evidence type="ECO:0000256" key="2">
    <source>
        <dbReference type="ARBA" id="ARBA00022692"/>
    </source>
</evidence>
<dbReference type="Proteomes" id="UP001589890">
    <property type="component" value="Unassembled WGS sequence"/>
</dbReference>
<evidence type="ECO:0000259" key="6">
    <source>
        <dbReference type="Pfam" id="PF08044"/>
    </source>
</evidence>
<dbReference type="EMBL" id="JBHLTC010000028">
    <property type="protein sequence ID" value="MFC0626558.1"/>
    <property type="molecule type" value="Genomic_DNA"/>
</dbReference>